<dbReference type="KEGG" id="dbk:DGMP_00120"/>
<evidence type="ECO:0000256" key="3">
    <source>
        <dbReference type="ARBA" id="ARBA00023014"/>
    </source>
</evidence>
<dbReference type="InterPro" id="IPR017896">
    <property type="entry name" value="4Fe4S_Fe-S-bd"/>
</dbReference>
<accession>A0A8D5FPA1</accession>
<dbReference type="Proteomes" id="UP000826725">
    <property type="component" value="Chromosome"/>
</dbReference>
<name>A0A8D5FPA1_9BACT</name>
<dbReference type="PROSITE" id="PS51379">
    <property type="entry name" value="4FE4S_FER_2"/>
    <property type="match status" value="2"/>
</dbReference>
<evidence type="ECO:0000259" key="4">
    <source>
        <dbReference type="PROSITE" id="PS51379"/>
    </source>
</evidence>
<dbReference type="EMBL" id="AP024086">
    <property type="protein sequence ID" value="BCL59319.1"/>
    <property type="molecule type" value="Genomic_DNA"/>
</dbReference>
<dbReference type="PANTHER" id="PTHR43122">
    <property type="entry name" value="FERREDOXIN SUBUNIT OF PYRUVATE:FLAVODOXIN OXIDOREDUCTASE-RELATED"/>
    <property type="match status" value="1"/>
</dbReference>
<keyword evidence="2" id="KW-0408">Iron</keyword>
<feature type="domain" description="4Fe-4S ferredoxin-type" evidence="4">
    <location>
        <begin position="2"/>
        <end position="31"/>
    </location>
</feature>
<proteinExistence type="predicted"/>
<dbReference type="PANTHER" id="PTHR43122:SF2">
    <property type="entry name" value="FERREDOXIN SUBUNIT OF PYRUVATE:FLAVODOXIN OXIDOREDUCTASE"/>
    <property type="match status" value="1"/>
</dbReference>
<evidence type="ECO:0000256" key="1">
    <source>
        <dbReference type="ARBA" id="ARBA00022723"/>
    </source>
</evidence>
<evidence type="ECO:0000256" key="2">
    <source>
        <dbReference type="ARBA" id="ARBA00023004"/>
    </source>
</evidence>
<dbReference type="PROSITE" id="PS00198">
    <property type="entry name" value="4FE4S_FER_1"/>
    <property type="match status" value="2"/>
</dbReference>
<keyword evidence="1" id="KW-0479">Metal-binding</keyword>
<feature type="domain" description="4Fe-4S ferredoxin-type" evidence="4">
    <location>
        <begin position="33"/>
        <end position="63"/>
    </location>
</feature>
<keyword evidence="3" id="KW-0411">Iron-sulfur</keyword>
<evidence type="ECO:0000313" key="5">
    <source>
        <dbReference type="EMBL" id="BCL59319.1"/>
    </source>
</evidence>
<evidence type="ECO:0000313" key="6">
    <source>
        <dbReference type="Proteomes" id="UP000826725"/>
    </source>
</evidence>
<protein>
    <submittedName>
        <fullName evidence="5">Chemotaxis protein</fullName>
    </submittedName>
</protein>
<dbReference type="GO" id="GO:0046872">
    <property type="term" value="F:metal ion binding"/>
    <property type="evidence" value="ECO:0007669"/>
    <property type="project" value="UniProtKB-KW"/>
</dbReference>
<organism evidence="5 6">
    <name type="scientific">Desulfomarina profundi</name>
    <dbReference type="NCBI Taxonomy" id="2772557"/>
    <lineage>
        <taxon>Bacteria</taxon>
        <taxon>Pseudomonadati</taxon>
        <taxon>Thermodesulfobacteriota</taxon>
        <taxon>Desulfobulbia</taxon>
        <taxon>Desulfobulbales</taxon>
        <taxon>Desulfobulbaceae</taxon>
        <taxon>Desulfomarina</taxon>
    </lineage>
</organism>
<keyword evidence="6" id="KW-1185">Reference proteome</keyword>
<dbReference type="Pfam" id="PF12838">
    <property type="entry name" value="Fer4_7"/>
    <property type="match status" value="1"/>
</dbReference>
<dbReference type="AlphaFoldDB" id="A0A8D5FPA1"/>
<gene>
    <name evidence="5" type="primary">mvhF</name>
    <name evidence="5" type="ORF">DGMP_00120</name>
</gene>
<dbReference type="InterPro" id="IPR017900">
    <property type="entry name" value="4Fe4S_Fe_S_CS"/>
</dbReference>
<sequence length="83" mass="9644">MLEMTIHEKACRGCRLCLEVCPTDCFEFDEESRKAVVARIASCIECLSCAYICPSLAITHRNHHVVKNFYRNIQFSRRMGKFL</sequence>
<reference evidence="5" key="1">
    <citation type="submission" date="2020-09" db="EMBL/GenBank/DDBJ databases">
        <title>Desulfogranum mesoprofundum gen. nov., sp. nov., a novel mesophilic, sulfate-reducing chemolithoautotroph isolated from a deep-sea hydrothermal vent chimney in the Suiyo Seamount.</title>
        <authorList>
            <person name="Hashimoto Y."/>
            <person name="Nakagawa S."/>
        </authorList>
    </citation>
    <scope>NUCLEOTIDE SEQUENCE</scope>
    <source>
        <strain evidence="5">KT2</strain>
    </source>
</reference>
<dbReference type="RefSeq" id="WP_228855560.1">
    <property type="nucleotide sequence ID" value="NZ_AP024086.1"/>
</dbReference>
<dbReference type="GO" id="GO:0051536">
    <property type="term" value="F:iron-sulfur cluster binding"/>
    <property type="evidence" value="ECO:0007669"/>
    <property type="project" value="UniProtKB-KW"/>
</dbReference>